<dbReference type="EMBL" id="CP021056">
    <property type="protein sequence ID" value="QXE22995.1"/>
    <property type="molecule type" value="Genomic_DNA"/>
</dbReference>
<feature type="transmembrane region" description="Helical" evidence="1">
    <location>
        <begin position="6"/>
        <end position="23"/>
    </location>
</feature>
<reference evidence="2" key="1">
    <citation type="submission" date="2017-04" db="EMBL/GenBank/DDBJ databases">
        <title>Genome deletions in a multicellular cyanobacterial endosymbiont for morphological adaptation in marine diatoms.</title>
        <authorList>
            <person name="Wang Y."/>
            <person name="Gao H."/>
            <person name="Li R."/>
            <person name="Xu X."/>
        </authorList>
    </citation>
    <scope>NUCLEOTIDE SEQUENCE</scope>
    <source>
        <strain evidence="2">FACHB 800</strain>
    </source>
</reference>
<dbReference type="Pfam" id="PF13367">
    <property type="entry name" value="PrsW-protease"/>
    <property type="match status" value="1"/>
</dbReference>
<dbReference type="PANTHER" id="PTHR36844:SF1">
    <property type="entry name" value="PROTEASE PRSW"/>
    <property type="match status" value="1"/>
</dbReference>
<feature type="transmembrane region" description="Helical" evidence="1">
    <location>
        <begin position="253"/>
        <end position="273"/>
    </location>
</feature>
<dbReference type="Proteomes" id="UP000683511">
    <property type="component" value="Chromosome"/>
</dbReference>
<feature type="transmembrane region" description="Helical" evidence="1">
    <location>
        <begin position="35"/>
        <end position="55"/>
    </location>
</feature>
<feature type="transmembrane region" description="Helical" evidence="1">
    <location>
        <begin position="288"/>
        <end position="310"/>
    </location>
</feature>
<proteinExistence type="predicted"/>
<gene>
    <name evidence="2" type="ORF">B6N60_01683</name>
</gene>
<accession>A0A975Y4B0</accession>
<name>A0A975Y4B0_9NOST</name>
<feature type="transmembrane region" description="Helical" evidence="1">
    <location>
        <begin position="205"/>
        <end position="223"/>
    </location>
</feature>
<dbReference type="PANTHER" id="PTHR36844">
    <property type="entry name" value="PROTEASE PRSW"/>
    <property type="match status" value="1"/>
</dbReference>
<organism evidence="2 3">
    <name type="scientific">Richelia sinica FACHB-800</name>
    <dbReference type="NCBI Taxonomy" id="1357546"/>
    <lineage>
        <taxon>Bacteria</taxon>
        <taxon>Bacillati</taxon>
        <taxon>Cyanobacteriota</taxon>
        <taxon>Cyanophyceae</taxon>
        <taxon>Nostocales</taxon>
        <taxon>Nostocaceae</taxon>
        <taxon>Richelia</taxon>
    </lineage>
</organism>
<sequence>MANFFILLWAVIPPLLLLLVYYLRTPVAPRLLRLLGFFLSGAISGFVAVGLEWLVDTIVHGFFSGQQISRSFLVVILRQILEIGVIEEGCKLAAAAIPIYYLQSRYRLRPTTVFLFSLTVCLGFTAEENWIYLFHGTAGVIDRIISTPGHMIFSAPWGYALGIYVSSGGRFSQYRLLVAKAWLNSVLSHALVNIVSIAWGYPLPLHFLGYTAFPLQLWMFWRLEQLLRKIQGKRPLTVISAHTFPDIYWQRGLVVLILLLGGNSILGLFLLAIKLSPLQPIQILQSEILLIVLGQILVNIGCGLSSYLLYRYLRYLAAGRFSH</sequence>
<keyword evidence="1" id="KW-1133">Transmembrane helix</keyword>
<feature type="transmembrane region" description="Helical" evidence="1">
    <location>
        <begin position="144"/>
        <end position="165"/>
    </location>
</feature>
<evidence type="ECO:0000256" key="1">
    <source>
        <dbReference type="SAM" id="Phobius"/>
    </source>
</evidence>
<keyword evidence="3" id="KW-1185">Reference proteome</keyword>
<evidence type="ECO:0000313" key="3">
    <source>
        <dbReference type="Proteomes" id="UP000683511"/>
    </source>
</evidence>
<evidence type="ECO:0000313" key="2">
    <source>
        <dbReference type="EMBL" id="QXE22995.1"/>
    </source>
</evidence>
<dbReference type="RefSeq" id="WP_190608853.1">
    <property type="nucleotide sequence ID" value="NZ_CP021056.1"/>
</dbReference>
<dbReference type="GO" id="GO:0008233">
    <property type="term" value="F:peptidase activity"/>
    <property type="evidence" value="ECO:0007669"/>
    <property type="project" value="InterPro"/>
</dbReference>
<evidence type="ECO:0008006" key="4">
    <source>
        <dbReference type="Google" id="ProtNLM"/>
    </source>
</evidence>
<keyword evidence="1" id="KW-0472">Membrane</keyword>
<protein>
    <recommendedName>
        <fullName evidence="4">PrsW family intramembrane metalloprotease</fullName>
    </recommendedName>
</protein>
<dbReference type="AlphaFoldDB" id="A0A975Y4B0"/>
<dbReference type="KEGG" id="rsin:B6N60_01683"/>
<feature type="transmembrane region" description="Helical" evidence="1">
    <location>
        <begin position="177"/>
        <end position="199"/>
    </location>
</feature>
<dbReference type="InterPro" id="IPR026898">
    <property type="entry name" value="PrsW"/>
</dbReference>
<feature type="transmembrane region" description="Helical" evidence="1">
    <location>
        <begin position="113"/>
        <end position="132"/>
    </location>
</feature>
<keyword evidence="1" id="KW-0812">Transmembrane</keyword>